<evidence type="ECO:0000256" key="2">
    <source>
        <dbReference type="ARBA" id="ARBA00009137"/>
    </source>
</evidence>
<organism evidence="10">
    <name type="scientific">marine sediment metagenome</name>
    <dbReference type="NCBI Taxonomy" id="412755"/>
    <lineage>
        <taxon>unclassified sequences</taxon>
        <taxon>metagenomes</taxon>
        <taxon>ecological metagenomes</taxon>
    </lineage>
</organism>
<keyword evidence="3" id="KW-0813">Transport</keyword>
<name>X1LTZ1_9ZZZZ</name>
<keyword evidence="5 9" id="KW-0812">Transmembrane</keyword>
<dbReference type="Pfam" id="PF02386">
    <property type="entry name" value="TrkH"/>
    <property type="match status" value="1"/>
</dbReference>
<dbReference type="PANTHER" id="PTHR32024:SF2">
    <property type="entry name" value="TRK SYSTEM POTASSIUM UPTAKE PROTEIN TRKG-RELATED"/>
    <property type="match status" value="1"/>
</dbReference>
<reference evidence="10" key="1">
    <citation type="journal article" date="2014" name="Front. Microbiol.">
        <title>High frequency of phylogenetically diverse reductive dehalogenase-homologous genes in deep subseafloor sedimentary metagenomes.</title>
        <authorList>
            <person name="Kawai M."/>
            <person name="Futagami T."/>
            <person name="Toyoda A."/>
            <person name="Takaki Y."/>
            <person name="Nishi S."/>
            <person name="Hori S."/>
            <person name="Arai W."/>
            <person name="Tsubouchi T."/>
            <person name="Morono Y."/>
            <person name="Uchiyama I."/>
            <person name="Ito T."/>
            <person name="Fujiyama A."/>
            <person name="Inagaki F."/>
            <person name="Takami H."/>
        </authorList>
    </citation>
    <scope>NUCLEOTIDE SEQUENCE</scope>
    <source>
        <strain evidence="10">Expedition CK06-06</strain>
    </source>
</reference>
<evidence type="ECO:0000256" key="7">
    <source>
        <dbReference type="ARBA" id="ARBA00023065"/>
    </source>
</evidence>
<keyword evidence="8 9" id="KW-0472">Membrane</keyword>
<proteinExistence type="inferred from homology"/>
<keyword evidence="4" id="KW-1003">Cell membrane</keyword>
<protein>
    <recommendedName>
        <fullName evidence="11">TrkH family potassium uptake protein</fullName>
    </recommendedName>
</protein>
<evidence type="ECO:0000313" key="10">
    <source>
        <dbReference type="EMBL" id="GAH97583.1"/>
    </source>
</evidence>
<feature type="transmembrane region" description="Helical" evidence="9">
    <location>
        <begin position="42"/>
        <end position="63"/>
    </location>
</feature>
<comment type="subcellular location">
    <subcellularLocation>
        <location evidence="1">Cell membrane</location>
        <topology evidence="1">Multi-pass membrane protein</topology>
    </subcellularLocation>
</comment>
<dbReference type="GO" id="GO:0005886">
    <property type="term" value="C:plasma membrane"/>
    <property type="evidence" value="ECO:0007669"/>
    <property type="project" value="UniProtKB-SubCell"/>
</dbReference>
<evidence type="ECO:0000256" key="9">
    <source>
        <dbReference type="SAM" id="Phobius"/>
    </source>
</evidence>
<accession>X1LTZ1</accession>
<dbReference type="GO" id="GO:0030001">
    <property type="term" value="P:metal ion transport"/>
    <property type="evidence" value="ECO:0007669"/>
    <property type="project" value="UniProtKB-ARBA"/>
</dbReference>
<evidence type="ECO:0000256" key="6">
    <source>
        <dbReference type="ARBA" id="ARBA00022989"/>
    </source>
</evidence>
<dbReference type="EMBL" id="BARV01000377">
    <property type="protein sequence ID" value="GAH97583.1"/>
    <property type="molecule type" value="Genomic_DNA"/>
</dbReference>
<sequence>MAFLVNETYLLPYFIVPAVIVFVLGFFLRRRFPPIDITLGKAMVLVALGWIVFAAFGSVPYIFGNNMPVEDAYFESMSGFTATGLTMISNVEVVPSTILFWRSLTEWVGGVGVIVLFLAALIGAGKAARKMYVAEARADRIEPSIRETARSLWKIYLLLTLLG</sequence>
<keyword evidence="6 9" id="KW-1133">Transmembrane helix</keyword>
<evidence type="ECO:0000256" key="8">
    <source>
        <dbReference type="ARBA" id="ARBA00023136"/>
    </source>
</evidence>
<dbReference type="PANTHER" id="PTHR32024">
    <property type="entry name" value="TRK SYSTEM POTASSIUM UPTAKE PROTEIN TRKG-RELATED"/>
    <property type="match status" value="1"/>
</dbReference>
<comment type="similarity">
    <text evidence="2">Belongs to the TrkH potassium transport family.</text>
</comment>
<evidence type="ECO:0000256" key="1">
    <source>
        <dbReference type="ARBA" id="ARBA00004651"/>
    </source>
</evidence>
<feature type="non-terminal residue" evidence="10">
    <location>
        <position position="163"/>
    </location>
</feature>
<evidence type="ECO:0000256" key="5">
    <source>
        <dbReference type="ARBA" id="ARBA00022692"/>
    </source>
</evidence>
<evidence type="ECO:0000256" key="4">
    <source>
        <dbReference type="ARBA" id="ARBA00022475"/>
    </source>
</evidence>
<feature type="transmembrane region" description="Helical" evidence="9">
    <location>
        <begin position="12"/>
        <end position="30"/>
    </location>
</feature>
<comment type="caution">
    <text evidence="10">The sequence shown here is derived from an EMBL/GenBank/DDBJ whole genome shotgun (WGS) entry which is preliminary data.</text>
</comment>
<evidence type="ECO:0008006" key="11">
    <source>
        <dbReference type="Google" id="ProtNLM"/>
    </source>
</evidence>
<dbReference type="InterPro" id="IPR003445">
    <property type="entry name" value="Cat_transpt"/>
</dbReference>
<feature type="transmembrane region" description="Helical" evidence="9">
    <location>
        <begin position="107"/>
        <end position="128"/>
    </location>
</feature>
<dbReference type="GO" id="GO:0008324">
    <property type="term" value="F:monoatomic cation transmembrane transporter activity"/>
    <property type="evidence" value="ECO:0007669"/>
    <property type="project" value="InterPro"/>
</dbReference>
<evidence type="ECO:0000256" key="3">
    <source>
        <dbReference type="ARBA" id="ARBA00022448"/>
    </source>
</evidence>
<dbReference type="AlphaFoldDB" id="X1LTZ1"/>
<gene>
    <name evidence="10" type="ORF">S06H3_01495</name>
</gene>
<keyword evidence="7" id="KW-0406">Ion transport</keyword>